<accession>A0A1V0EDZ0</accession>
<reference evidence="2" key="1">
    <citation type="journal article" date="2017" name="Curr. Microbiol.">
        <title>Genomic Diversity of Type B3 Bacteriophages of Caulobacter crescentus.</title>
        <authorList>
            <person name="Ash K.T."/>
            <person name="Drake K.M."/>
            <person name="Gibbs W.S."/>
            <person name="Ely B."/>
        </authorList>
    </citation>
    <scope>NUCLEOTIDE SEQUENCE [LARGE SCALE GENOMIC DNA]</scope>
</reference>
<dbReference type="Proteomes" id="UP000222485">
    <property type="component" value="Genome"/>
</dbReference>
<dbReference type="EMBL" id="KY555146">
    <property type="protein sequence ID" value="ARB15109.1"/>
    <property type="molecule type" value="Genomic_DNA"/>
</dbReference>
<evidence type="ECO:0000313" key="2">
    <source>
        <dbReference type="Proteomes" id="UP000222485"/>
    </source>
</evidence>
<evidence type="ECO:0000313" key="1">
    <source>
        <dbReference type="EMBL" id="ARB15109.1"/>
    </source>
</evidence>
<protein>
    <submittedName>
        <fullName evidence="1">Uncharacterized protein</fullName>
    </submittedName>
</protein>
<gene>
    <name evidence="1" type="ORF">Ccr32_gp191</name>
</gene>
<name>A0A1V0EDZ0_9CAUD</name>
<proteinExistence type="predicted"/>
<sequence length="127" mass="13824">MTDAPKTAEEYADILVGDIMRLPPAERLEVRTRFLECFPIEDLKVLVEGATSAAQRAAQAMSLAIRREGLILMDDGRSWSPPGRDVTVSDETVQMLIKAGSLVRYTEEGDGGPIQCVRAGEGVHHGD</sequence>
<organism evidence="1 2">
    <name type="scientific">Caulobacter phage Ccr32</name>
    <dbReference type="NCBI Taxonomy" id="1959738"/>
    <lineage>
        <taxon>Viruses</taxon>
        <taxon>Duplodnaviria</taxon>
        <taxon>Heunggongvirae</taxon>
        <taxon>Uroviricota</taxon>
        <taxon>Caudoviricetes</taxon>
        <taxon>Jeanschmidtviridae</taxon>
        <taxon>Shapirovirus</taxon>
        <taxon>Shapirovirus cbk</taxon>
    </lineage>
</organism>